<evidence type="ECO:0000256" key="1">
    <source>
        <dbReference type="SAM" id="MobiDB-lite"/>
    </source>
</evidence>
<reference evidence="4 5" key="1">
    <citation type="submission" date="2015-05" db="EMBL/GenBank/DDBJ databases">
        <authorList>
            <person name="Fogelqvist Johan"/>
        </authorList>
    </citation>
    <scope>NUCLEOTIDE SEQUENCE [LARGE SCALE GENOMIC DNA]</scope>
    <source>
        <strain evidence="2">VL1</strain>
        <strain evidence="3">VL2</strain>
    </source>
</reference>
<name>A0A0G4M8E4_VERLO</name>
<evidence type="ECO:0000313" key="4">
    <source>
        <dbReference type="Proteomes" id="UP000044602"/>
    </source>
</evidence>
<evidence type="ECO:0000313" key="2">
    <source>
        <dbReference type="EMBL" id="CRK30235.1"/>
    </source>
</evidence>
<keyword evidence="4" id="KW-1185">Reference proteome</keyword>
<proteinExistence type="predicted"/>
<dbReference type="AlphaFoldDB" id="A0A0G4M8E4"/>
<feature type="region of interest" description="Disordered" evidence="1">
    <location>
        <begin position="129"/>
        <end position="153"/>
    </location>
</feature>
<gene>
    <name evidence="2" type="ORF">BN1708_018493</name>
    <name evidence="3" type="ORF">BN1723_019077</name>
</gene>
<feature type="compositionally biased region" description="Low complexity" evidence="1">
    <location>
        <begin position="138"/>
        <end position="153"/>
    </location>
</feature>
<feature type="compositionally biased region" description="Basic and acidic residues" evidence="1">
    <location>
        <begin position="26"/>
        <end position="45"/>
    </location>
</feature>
<dbReference type="Proteomes" id="UP000045706">
    <property type="component" value="Unassembled WGS sequence"/>
</dbReference>
<dbReference type="EMBL" id="CVQI01033004">
    <property type="protein sequence ID" value="CRK42923.1"/>
    <property type="molecule type" value="Genomic_DNA"/>
</dbReference>
<evidence type="ECO:0000313" key="5">
    <source>
        <dbReference type="Proteomes" id="UP000045706"/>
    </source>
</evidence>
<dbReference type="Proteomes" id="UP000044602">
    <property type="component" value="Unassembled WGS sequence"/>
</dbReference>
<feature type="region of interest" description="Disordered" evidence="1">
    <location>
        <begin position="1"/>
        <end position="48"/>
    </location>
</feature>
<dbReference type="EMBL" id="CVQH01021413">
    <property type="protein sequence ID" value="CRK30235.1"/>
    <property type="molecule type" value="Genomic_DNA"/>
</dbReference>
<accession>A0A0G4M8E4</accession>
<sequence>MSSRVVKPPSKKAAERARLSSSIESKGSDADMPFERLAKTERKLEDDEEAAEEALAKLQEDLAHAVNRLRRIRQIKKKVKERSDEAFRRGIQELDEEDGLLPVLESHERWVESDLAFMGVASEVDWPSLGLGELPEESGVGDTAAAAAGSSGS</sequence>
<evidence type="ECO:0000313" key="3">
    <source>
        <dbReference type="EMBL" id="CRK42923.1"/>
    </source>
</evidence>
<protein>
    <submittedName>
        <fullName evidence="2">Uncharacterized protein</fullName>
    </submittedName>
</protein>
<organism evidence="2 4">
    <name type="scientific">Verticillium longisporum</name>
    <name type="common">Verticillium dahliae var. longisporum</name>
    <dbReference type="NCBI Taxonomy" id="100787"/>
    <lineage>
        <taxon>Eukaryota</taxon>
        <taxon>Fungi</taxon>
        <taxon>Dikarya</taxon>
        <taxon>Ascomycota</taxon>
        <taxon>Pezizomycotina</taxon>
        <taxon>Sordariomycetes</taxon>
        <taxon>Hypocreomycetidae</taxon>
        <taxon>Glomerellales</taxon>
        <taxon>Plectosphaerellaceae</taxon>
        <taxon>Verticillium</taxon>
    </lineage>
</organism>